<dbReference type="GO" id="GO:0005634">
    <property type="term" value="C:nucleus"/>
    <property type="evidence" value="ECO:0007669"/>
    <property type="project" value="UniProtKB-SubCell"/>
</dbReference>
<protein>
    <recommendedName>
        <fullName evidence="5">FAM192A/Fyv6 N-terminal domain-containing protein</fullName>
    </recommendedName>
</protein>
<reference evidence="7" key="1">
    <citation type="journal article" date="2023" name="Commun. Biol.">
        <title>Genome analysis of Parmales, the sister group of diatoms, reveals the evolutionary specialization of diatoms from phago-mixotrophs to photoautotrophs.</title>
        <authorList>
            <person name="Ban H."/>
            <person name="Sato S."/>
            <person name="Yoshikawa S."/>
            <person name="Yamada K."/>
            <person name="Nakamura Y."/>
            <person name="Ichinomiya M."/>
            <person name="Sato N."/>
            <person name="Blanc-Mathieu R."/>
            <person name="Endo H."/>
            <person name="Kuwata A."/>
            <person name="Ogata H."/>
        </authorList>
    </citation>
    <scope>NUCLEOTIDE SEQUENCE [LARGE SCALE GENOMIC DNA]</scope>
</reference>
<evidence type="ECO:0000313" key="7">
    <source>
        <dbReference type="Proteomes" id="UP001162640"/>
    </source>
</evidence>
<feature type="coiled-coil region" evidence="3">
    <location>
        <begin position="20"/>
        <end position="66"/>
    </location>
</feature>
<gene>
    <name evidence="6" type="ORF">TL16_g12050</name>
</gene>
<accession>A0A9W7BQ81</accession>
<proteinExistence type="predicted"/>
<keyword evidence="2" id="KW-0539">Nucleus</keyword>
<sequence length="124" mass="14201">MSLNFVASAVLSSGDGIGHNEETKIENEDLDNLRRKQENSSGVGLFDQLQKNKDEAEEAFNQKRSDLMGVRPLDDEDVQVRRICLSVSLIVLIRLSTLLFLSLFRVSATYLHSRRYRFLATRHF</sequence>
<dbReference type="Proteomes" id="UP001162640">
    <property type="component" value="Unassembled WGS sequence"/>
</dbReference>
<evidence type="ECO:0000256" key="4">
    <source>
        <dbReference type="SAM" id="Phobius"/>
    </source>
</evidence>
<evidence type="ECO:0000313" key="6">
    <source>
        <dbReference type="EMBL" id="GMH91404.1"/>
    </source>
</evidence>
<evidence type="ECO:0000259" key="5">
    <source>
        <dbReference type="Pfam" id="PF10187"/>
    </source>
</evidence>
<keyword evidence="4" id="KW-0472">Membrane</keyword>
<feature type="domain" description="FAM192A/Fyv6 N-terminal" evidence="5">
    <location>
        <begin position="20"/>
        <end position="79"/>
    </location>
</feature>
<feature type="transmembrane region" description="Helical" evidence="4">
    <location>
        <begin position="85"/>
        <end position="108"/>
    </location>
</feature>
<keyword evidence="4" id="KW-1133">Transmembrane helix</keyword>
<dbReference type="EMBL" id="BLQM01000470">
    <property type="protein sequence ID" value="GMH91404.1"/>
    <property type="molecule type" value="Genomic_DNA"/>
</dbReference>
<evidence type="ECO:0000256" key="1">
    <source>
        <dbReference type="ARBA" id="ARBA00004123"/>
    </source>
</evidence>
<name>A0A9W7BQ81_9STRA</name>
<dbReference type="InterPro" id="IPR019331">
    <property type="entry name" value="FAM192A/Fyv6_N"/>
</dbReference>
<dbReference type="AlphaFoldDB" id="A0A9W7BQ81"/>
<keyword evidence="3" id="KW-0175">Coiled coil</keyword>
<evidence type="ECO:0000256" key="3">
    <source>
        <dbReference type="SAM" id="Coils"/>
    </source>
</evidence>
<dbReference type="Pfam" id="PF10187">
    <property type="entry name" value="FAM192A_Fyv6_N"/>
    <property type="match status" value="1"/>
</dbReference>
<comment type="subcellular location">
    <subcellularLocation>
        <location evidence="1">Nucleus</location>
    </subcellularLocation>
</comment>
<organism evidence="6 7">
    <name type="scientific">Triparma laevis f. inornata</name>
    <dbReference type="NCBI Taxonomy" id="1714386"/>
    <lineage>
        <taxon>Eukaryota</taxon>
        <taxon>Sar</taxon>
        <taxon>Stramenopiles</taxon>
        <taxon>Ochrophyta</taxon>
        <taxon>Bolidophyceae</taxon>
        <taxon>Parmales</taxon>
        <taxon>Triparmaceae</taxon>
        <taxon>Triparma</taxon>
    </lineage>
</organism>
<keyword evidence="4" id="KW-0812">Transmembrane</keyword>
<evidence type="ECO:0000256" key="2">
    <source>
        <dbReference type="ARBA" id="ARBA00023242"/>
    </source>
</evidence>
<comment type="caution">
    <text evidence="6">The sequence shown here is derived from an EMBL/GenBank/DDBJ whole genome shotgun (WGS) entry which is preliminary data.</text>
</comment>